<organism evidence="2 3">
    <name type="scientific">Plesiocystis pacifica SIR-1</name>
    <dbReference type="NCBI Taxonomy" id="391625"/>
    <lineage>
        <taxon>Bacteria</taxon>
        <taxon>Pseudomonadati</taxon>
        <taxon>Myxococcota</taxon>
        <taxon>Polyangia</taxon>
        <taxon>Nannocystales</taxon>
        <taxon>Nannocystaceae</taxon>
        <taxon>Plesiocystis</taxon>
    </lineage>
</organism>
<name>A6G2N5_9BACT</name>
<feature type="region of interest" description="Disordered" evidence="1">
    <location>
        <begin position="25"/>
        <end position="78"/>
    </location>
</feature>
<accession>A6G2N5</accession>
<evidence type="ECO:0000313" key="2">
    <source>
        <dbReference type="EMBL" id="EDM79972.1"/>
    </source>
</evidence>
<dbReference type="Proteomes" id="UP000005801">
    <property type="component" value="Unassembled WGS sequence"/>
</dbReference>
<dbReference type="AlphaFoldDB" id="A6G2N5"/>
<proteinExistence type="predicted"/>
<protein>
    <submittedName>
        <fullName evidence="2">Uncharacterized protein</fullName>
    </submittedName>
</protein>
<comment type="caution">
    <text evidence="2">The sequence shown here is derived from an EMBL/GenBank/DDBJ whole genome shotgun (WGS) entry which is preliminary data.</text>
</comment>
<reference evidence="2 3" key="1">
    <citation type="submission" date="2007-06" db="EMBL/GenBank/DDBJ databases">
        <authorList>
            <person name="Shimkets L."/>
            <person name="Ferriera S."/>
            <person name="Johnson J."/>
            <person name="Kravitz S."/>
            <person name="Beeson K."/>
            <person name="Sutton G."/>
            <person name="Rogers Y.-H."/>
            <person name="Friedman R."/>
            <person name="Frazier M."/>
            <person name="Venter J.C."/>
        </authorList>
    </citation>
    <scope>NUCLEOTIDE SEQUENCE [LARGE SCALE GENOMIC DNA]</scope>
    <source>
        <strain evidence="2 3">SIR-1</strain>
    </source>
</reference>
<evidence type="ECO:0000256" key="1">
    <source>
        <dbReference type="SAM" id="MobiDB-lite"/>
    </source>
</evidence>
<gene>
    <name evidence="2" type="ORF">PPSIR1_23061</name>
</gene>
<evidence type="ECO:0000313" key="3">
    <source>
        <dbReference type="Proteomes" id="UP000005801"/>
    </source>
</evidence>
<keyword evidence="3" id="KW-1185">Reference proteome</keyword>
<dbReference type="STRING" id="391625.PPSIR1_23061"/>
<sequence length="163" mass="16390">MTESHGHRSSPSLLGLVIGLTLGCTTPNPEHEGGLIGEMDETQSGSEDEDEYEGEGEGEGEGEDETESDASSGLPGGTCELGELTGQPACDACLEQSCCDLAQACADHPTCGCTFACLATGSELLGCVLACGLGQVELSPVELEPLLGCATSVCLGECSLAGS</sequence>
<dbReference type="EMBL" id="ABCS01000015">
    <property type="protein sequence ID" value="EDM79972.1"/>
    <property type="molecule type" value="Genomic_DNA"/>
</dbReference>
<feature type="compositionally biased region" description="Acidic residues" evidence="1">
    <location>
        <begin position="38"/>
        <end position="68"/>
    </location>
</feature>